<gene>
    <name evidence="2" type="ORF">AMECASPLE_030435</name>
</gene>
<keyword evidence="3" id="KW-1185">Reference proteome</keyword>
<dbReference type="EMBL" id="JAHRIP010031843">
    <property type="protein sequence ID" value="MEQ2293161.1"/>
    <property type="molecule type" value="Genomic_DNA"/>
</dbReference>
<name>A0ABV0YI33_9TELE</name>
<dbReference type="PANTHER" id="PTHR12199:SF3">
    <property type="entry name" value="INTERPHOTORECEPTOR MATRIX PROTEOGLYCAN 1"/>
    <property type="match status" value="1"/>
</dbReference>
<feature type="region of interest" description="Disordered" evidence="1">
    <location>
        <begin position="1"/>
        <end position="30"/>
    </location>
</feature>
<sequence>LHPEELEEVSEEREVCCPSDPVPDKAEDDEYETSTLCQEAVWEAFRIFLDRIPGTSEYQTWVHACQQESLCISDIAKNFSRSEEHISIIQRRMSRLRDRRPPT</sequence>
<feature type="non-terminal residue" evidence="2">
    <location>
        <position position="1"/>
    </location>
</feature>
<accession>A0ABV0YI33</accession>
<reference evidence="2 3" key="1">
    <citation type="submission" date="2021-06" db="EMBL/GenBank/DDBJ databases">
        <authorList>
            <person name="Palmer J.M."/>
        </authorList>
    </citation>
    <scope>NUCLEOTIDE SEQUENCE [LARGE SCALE GENOMIC DNA]</scope>
    <source>
        <strain evidence="2 3">AS_MEX2019</strain>
        <tissue evidence="2">Muscle</tissue>
    </source>
</reference>
<proteinExistence type="predicted"/>
<protein>
    <recommendedName>
        <fullName evidence="4">Sigma-70 family RNA polymerase sigma factor</fullName>
    </recommendedName>
</protein>
<evidence type="ECO:0008006" key="4">
    <source>
        <dbReference type="Google" id="ProtNLM"/>
    </source>
</evidence>
<feature type="non-terminal residue" evidence="2">
    <location>
        <position position="103"/>
    </location>
</feature>
<dbReference type="Proteomes" id="UP001469553">
    <property type="component" value="Unassembled WGS sequence"/>
</dbReference>
<dbReference type="InterPro" id="IPR039861">
    <property type="entry name" value="IMPG"/>
</dbReference>
<feature type="compositionally biased region" description="Acidic residues" evidence="1">
    <location>
        <begin position="1"/>
        <end position="11"/>
    </location>
</feature>
<evidence type="ECO:0000313" key="2">
    <source>
        <dbReference type="EMBL" id="MEQ2293161.1"/>
    </source>
</evidence>
<organism evidence="2 3">
    <name type="scientific">Ameca splendens</name>
    <dbReference type="NCBI Taxonomy" id="208324"/>
    <lineage>
        <taxon>Eukaryota</taxon>
        <taxon>Metazoa</taxon>
        <taxon>Chordata</taxon>
        <taxon>Craniata</taxon>
        <taxon>Vertebrata</taxon>
        <taxon>Euteleostomi</taxon>
        <taxon>Actinopterygii</taxon>
        <taxon>Neopterygii</taxon>
        <taxon>Teleostei</taxon>
        <taxon>Neoteleostei</taxon>
        <taxon>Acanthomorphata</taxon>
        <taxon>Ovalentaria</taxon>
        <taxon>Atherinomorphae</taxon>
        <taxon>Cyprinodontiformes</taxon>
        <taxon>Goodeidae</taxon>
        <taxon>Ameca</taxon>
    </lineage>
</organism>
<evidence type="ECO:0000256" key="1">
    <source>
        <dbReference type="SAM" id="MobiDB-lite"/>
    </source>
</evidence>
<comment type="caution">
    <text evidence="2">The sequence shown here is derived from an EMBL/GenBank/DDBJ whole genome shotgun (WGS) entry which is preliminary data.</text>
</comment>
<dbReference type="PANTHER" id="PTHR12199">
    <property type="entry name" value="INTERPHOTORECEPTOR MATRIX PROTEOGLYCAN"/>
    <property type="match status" value="1"/>
</dbReference>
<evidence type="ECO:0000313" key="3">
    <source>
        <dbReference type="Proteomes" id="UP001469553"/>
    </source>
</evidence>